<accession>A0A9W8Z7L7</accession>
<gene>
    <name evidence="2" type="ORF">N0V91_009176</name>
</gene>
<sequence>MSNQLEALRVIQDTVTQLMDVFKARANTLETTSKQVAEFLETMQSTLKARSADEQLCSKTNEDYSKVTEDEQTSSVWEKISELLARLAISVLCSAIGGADAVAVAQRAHPQPLLLDAPRYSGIFTAVNPYGVSRTYDEDGDIGDGGPSPGKQTGRFIEVVTQKHEEYSWYNSGNYLSAYDSTDNYSRVLESNVQPDSEAADASIRPQLEALRDEFESVWLSNPSVTYNDDNKDDKATDISGNGEGVYESDASSEFLPMTMQGSTPNIMRFTLGAIHDDSTAAAIPTHEMLMELRT</sequence>
<organism evidence="2 3">
    <name type="scientific">Didymella pomorum</name>
    <dbReference type="NCBI Taxonomy" id="749634"/>
    <lineage>
        <taxon>Eukaryota</taxon>
        <taxon>Fungi</taxon>
        <taxon>Dikarya</taxon>
        <taxon>Ascomycota</taxon>
        <taxon>Pezizomycotina</taxon>
        <taxon>Dothideomycetes</taxon>
        <taxon>Pleosporomycetidae</taxon>
        <taxon>Pleosporales</taxon>
        <taxon>Pleosporineae</taxon>
        <taxon>Didymellaceae</taxon>
        <taxon>Didymella</taxon>
    </lineage>
</organism>
<keyword evidence="3" id="KW-1185">Reference proteome</keyword>
<comment type="caution">
    <text evidence="2">The sequence shown here is derived from an EMBL/GenBank/DDBJ whole genome shotgun (WGS) entry which is preliminary data.</text>
</comment>
<dbReference type="AlphaFoldDB" id="A0A9W8Z7L7"/>
<proteinExistence type="predicted"/>
<feature type="region of interest" description="Disordered" evidence="1">
    <location>
        <begin position="229"/>
        <end position="249"/>
    </location>
</feature>
<dbReference type="Proteomes" id="UP001140510">
    <property type="component" value="Unassembled WGS sequence"/>
</dbReference>
<name>A0A9W8Z7L7_9PLEO</name>
<evidence type="ECO:0000313" key="3">
    <source>
        <dbReference type="Proteomes" id="UP001140510"/>
    </source>
</evidence>
<reference evidence="2" key="1">
    <citation type="submission" date="2022-10" db="EMBL/GenBank/DDBJ databases">
        <title>Tapping the CABI collections for fungal endophytes: first genome assemblies for Collariella, Neodidymelliopsis, Ascochyta clinopodiicola, Didymella pomorum, Didymosphaeria variabile, Neocosmospora piperis and Neocucurbitaria cava.</title>
        <authorList>
            <person name="Hill R."/>
        </authorList>
    </citation>
    <scope>NUCLEOTIDE SEQUENCE</scope>
    <source>
        <strain evidence="2">IMI 355091</strain>
    </source>
</reference>
<evidence type="ECO:0000256" key="1">
    <source>
        <dbReference type="SAM" id="MobiDB-lite"/>
    </source>
</evidence>
<protein>
    <submittedName>
        <fullName evidence="2">Uncharacterized protein</fullName>
    </submittedName>
</protein>
<evidence type="ECO:0000313" key="2">
    <source>
        <dbReference type="EMBL" id="KAJ4399812.1"/>
    </source>
</evidence>
<dbReference type="EMBL" id="JAPEVA010000100">
    <property type="protein sequence ID" value="KAJ4399812.1"/>
    <property type="molecule type" value="Genomic_DNA"/>
</dbReference>